<evidence type="ECO:0000313" key="3">
    <source>
        <dbReference type="Proteomes" id="UP000784294"/>
    </source>
</evidence>
<dbReference type="Proteomes" id="UP000784294">
    <property type="component" value="Unassembled WGS sequence"/>
</dbReference>
<organism evidence="2 3">
    <name type="scientific">Protopolystoma xenopodis</name>
    <dbReference type="NCBI Taxonomy" id="117903"/>
    <lineage>
        <taxon>Eukaryota</taxon>
        <taxon>Metazoa</taxon>
        <taxon>Spiralia</taxon>
        <taxon>Lophotrochozoa</taxon>
        <taxon>Platyhelminthes</taxon>
        <taxon>Monogenea</taxon>
        <taxon>Polyopisthocotylea</taxon>
        <taxon>Polystomatidea</taxon>
        <taxon>Polystomatidae</taxon>
        <taxon>Protopolystoma</taxon>
    </lineage>
</organism>
<name>A0A3S5BG57_9PLAT</name>
<dbReference type="EMBL" id="CAAALY010289082">
    <property type="protein sequence ID" value="VEL44076.1"/>
    <property type="molecule type" value="Genomic_DNA"/>
</dbReference>
<evidence type="ECO:0000313" key="2">
    <source>
        <dbReference type="EMBL" id="VEL44076.1"/>
    </source>
</evidence>
<gene>
    <name evidence="2" type="ORF">PXEA_LOCUS37516</name>
</gene>
<reference evidence="2" key="1">
    <citation type="submission" date="2018-11" db="EMBL/GenBank/DDBJ databases">
        <authorList>
            <consortium name="Pathogen Informatics"/>
        </authorList>
    </citation>
    <scope>NUCLEOTIDE SEQUENCE</scope>
</reference>
<proteinExistence type="predicted"/>
<keyword evidence="3" id="KW-1185">Reference proteome</keyword>
<sequence>MQDLLPDLKSEFGSSDWRAVDLTIQCLMALPTGSAYSDCGYGLHLLIFAPPEDEFKETTGFYIASLELRPSSFSPSSISSTLRAHDMDTPSRRHNSHHHSLNQSIQSTPSELIKSGRAYQFPRLFRTNRVHLHDFVNWLLESEGSVSVASEPRDSRLNVYDSTNEASRVELTSIASIRLLLPHPMVSKAYPCLLTAIYSQQNSRVLLVED</sequence>
<accession>A0A3S5BG57</accession>
<comment type="caution">
    <text evidence="2">The sequence shown here is derived from an EMBL/GenBank/DDBJ whole genome shotgun (WGS) entry which is preliminary data.</text>
</comment>
<feature type="region of interest" description="Disordered" evidence="1">
    <location>
        <begin position="72"/>
        <end position="106"/>
    </location>
</feature>
<protein>
    <submittedName>
        <fullName evidence="2">Uncharacterized protein</fullName>
    </submittedName>
</protein>
<evidence type="ECO:0000256" key="1">
    <source>
        <dbReference type="SAM" id="MobiDB-lite"/>
    </source>
</evidence>
<dbReference type="AlphaFoldDB" id="A0A3S5BG57"/>